<proteinExistence type="predicted"/>
<sequence>MSDKEIMPVQYLKTLEGNYAQLFLFSDGNHYVVKFHMVRKYRKREIVNEWLTAKLAHLLDLPGLPIKVVHIPEDSLADIPPYRYSSYKPGNHVAFPYLTNVKSYAELAMPPQKENLVNMKDLAGMLVFDQWVNNNDRSRTNILFEEKENGTYFFWMIDHGRCFPGMYEWNEETLSKEPVYRVNMPVYKWASSLLKDPFLLYDFSEKMRNVKQEEIWEILAEIPSDWNVTKQEKEKLLAFLKREGLHEVPQLIMDANSNYFGT</sequence>
<evidence type="ECO:0000313" key="1">
    <source>
        <dbReference type="EMBL" id="WHZ58931.1"/>
    </source>
</evidence>
<evidence type="ECO:0000313" key="2">
    <source>
        <dbReference type="Proteomes" id="UP001226091"/>
    </source>
</evidence>
<protein>
    <submittedName>
        <fullName evidence="1">Uncharacterized protein</fullName>
    </submittedName>
</protein>
<dbReference type="Proteomes" id="UP001226091">
    <property type="component" value="Chromosome"/>
</dbReference>
<name>A0ACD4REK9_9BACI</name>
<reference evidence="2" key="1">
    <citation type="journal article" date="2025" name="Aquaculture">
        <title>Assessment of the bioflocculant production and safety properties of Metabacillus hrfriensis sp. nov. based on phenotypic and whole-genome sequencing analysis.</title>
        <authorList>
            <person name="Zhang R."/>
            <person name="Zhao Z."/>
            <person name="Luo L."/>
            <person name="Wang S."/>
            <person name="Guo K."/>
            <person name="Xu W."/>
        </authorList>
    </citation>
    <scope>NUCLEOTIDE SEQUENCE [LARGE SCALE GENOMIC DNA]</scope>
    <source>
        <strain evidence="2">CT-WN-B3</strain>
    </source>
</reference>
<gene>
    <name evidence="1" type="ORF">QLQ22_06225</name>
</gene>
<keyword evidence="2" id="KW-1185">Reference proteome</keyword>
<accession>A0ACD4REK9</accession>
<organism evidence="1 2">
    <name type="scientific">Metabacillus hrfriensis</name>
    <dbReference type="NCBI Taxonomy" id="3048891"/>
    <lineage>
        <taxon>Bacteria</taxon>
        <taxon>Bacillati</taxon>
        <taxon>Bacillota</taxon>
        <taxon>Bacilli</taxon>
        <taxon>Bacillales</taxon>
        <taxon>Bacillaceae</taxon>
        <taxon>Metabacillus</taxon>
    </lineage>
</organism>
<dbReference type="EMBL" id="CP126116">
    <property type="protein sequence ID" value="WHZ58931.1"/>
    <property type="molecule type" value="Genomic_DNA"/>
</dbReference>